<organism evidence="4 5">
    <name type="scientific">Aquibacillus koreensis</name>
    <dbReference type="NCBI Taxonomy" id="279446"/>
    <lineage>
        <taxon>Bacteria</taxon>
        <taxon>Bacillati</taxon>
        <taxon>Bacillota</taxon>
        <taxon>Bacilli</taxon>
        <taxon>Bacillales</taxon>
        <taxon>Bacillaceae</taxon>
        <taxon>Aquibacillus</taxon>
    </lineage>
</organism>
<dbReference type="GO" id="GO:0000160">
    <property type="term" value="P:phosphorelay signal transduction system"/>
    <property type="evidence" value="ECO:0007669"/>
    <property type="project" value="InterPro"/>
</dbReference>
<dbReference type="CDD" id="cd01949">
    <property type="entry name" value="GGDEF"/>
    <property type="match status" value="1"/>
</dbReference>
<dbReference type="InterPro" id="IPR029787">
    <property type="entry name" value="Nucleotide_cyclase"/>
</dbReference>
<dbReference type="GO" id="GO:0052621">
    <property type="term" value="F:diguanylate cyclase activity"/>
    <property type="evidence" value="ECO:0007669"/>
    <property type="project" value="TreeGrafter"/>
</dbReference>
<accession>A0A9X3WHX9</accession>
<dbReference type="InterPro" id="IPR011006">
    <property type="entry name" value="CheY-like_superfamily"/>
</dbReference>
<sequence>MKKYQSMFLKRYKHMLDEWKQKPSVSNQELYRFLHSIKGTASSIELHHLTETSSELLEQIDKDKESIWKIDEWVDFIQPLALLFDEDIEDPIQVKGAVDDQTSQKTILVLNNDIDLLNYIKENLEDNNYKVFIATTLNRGTQLFYDRHPDLVICDYHIKNKRGLDFLKNIEKNVLSTFTPVLIISDDVSQKVKKKVYDANAYDFIEKPIQMDVFLSIIRNRLRQKEMFKKRVMVDELTSAYNRVFLNDKWKELHKNFKEKGTPFSFALLDLDRFKQVNDKYGHAVGDTVLAEFSQFILRNIRSSDNLVRYGGEEFLLILQETKQDDGIRIVQRLLEEFMAEKQIVNGISLSLSFTSGVSEMKKSIQSLEQLIIQSDLALYYGKQNGRKSVHGYHPELQKNSELVKKHNLLRIAIVDDDRVIQQLLQDYLSKMTISNFHIEVRAFREGESFLATSWYKQAGNYIILLDGIMPGMDGLEVLSELRKTENEKDMGIIMLTGRQKDEDIVKALELGADDYITKPFSLQQLEARVKRLINRLF</sequence>
<dbReference type="InterPro" id="IPR050469">
    <property type="entry name" value="Diguanylate_Cyclase"/>
</dbReference>
<dbReference type="InterPro" id="IPR000160">
    <property type="entry name" value="GGDEF_dom"/>
</dbReference>
<dbReference type="SUPFAM" id="SSF47226">
    <property type="entry name" value="Histidine-containing phosphotransfer domain, HPT domain"/>
    <property type="match status" value="1"/>
</dbReference>
<dbReference type="Gene3D" id="3.40.50.2300">
    <property type="match status" value="2"/>
</dbReference>
<dbReference type="Gene3D" id="3.30.70.270">
    <property type="match status" value="1"/>
</dbReference>
<dbReference type="CDD" id="cd00156">
    <property type="entry name" value="REC"/>
    <property type="match status" value="1"/>
</dbReference>
<dbReference type="NCBIfam" id="TIGR00254">
    <property type="entry name" value="GGDEF"/>
    <property type="match status" value="1"/>
</dbReference>
<evidence type="ECO:0000313" key="5">
    <source>
        <dbReference type="Proteomes" id="UP001145072"/>
    </source>
</evidence>
<evidence type="ECO:0000259" key="2">
    <source>
        <dbReference type="PROSITE" id="PS50110"/>
    </source>
</evidence>
<dbReference type="SMART" id="SM00448">
    <property type="entry name" value="REC"/>
    <property type="match status" value="2"/>
</dbReference>
<dbReference type="PROSITE" id="PS50887">
    <property type="entry name" value="GGDEF"/>
    <property type="match status" value="1"/>
</dbReference>
<dbReference type="FunFam" id="3.30.70.270:FF:000001">
    <property type="entry name" value="Diguanylate cyclase domain protein"/>
    <property type="match status" value="1"/>
</dbReference>
<evidence type="ECO:0000259" key="3">
    <source>
        <dbReference type="PROSITE" id="PS50887"/>
    </source>
</evidence>
<keyword evidence="5" id="KW-1185">Reference proteome</keyword>
<name>A0A9X3WHX9_9BACI</name>
<dbReference type="InterPro" id="IPR043128">
    <property type="entry name" value="Rev_trsase/Diguanyl_cyclase"/>
</dbReference>
<feature type="domain" description="Response regulatory" evidence="2">
    <location>
        <begin position="411"/>
        <end position="534"/>
    </location>
</feature>
<dbReference type="Proteomes" id="UP001145072">
    <property type="component" value="Unassembled WGS sequence"/>
</dbReference>
<feature type="domain" description="Response regulatory" evidence="2">
    <location>
        <begin position="106"/>
        <end position="222"/>
    </location>
</feature>
<dbReference type="SMART" id="SM00267">
    <property type="entry name" value="GGDEF"/>
    <property type="match status" value="1"/>
</dbReference>
<dbReference type="Pfam" id="PF00072">
    <property type="entry name" value="Response_reg"/>
    <property type="match status" value="2"/>
</dbReference>
<comment type="caution">
    <text evidence="4">The sequence shown here is derived from an EMBL/GenBank/DDBJ whole genome shotgun (WGS) entry which is preliminary data.</text>
</comment>
<dbReference type="Pfam" id="PF00990">
    <property type="entry name" value="GGDEF"/>
    <property type="match status" value="1"/>
</dbReference>
<dbReference type="SUPFAM" id="SSF52172">
    <property type="entry name" value="CheY-like"/>
    <property type="match status" value="2"/>
</dbReference>
<feature type="modified residue" description="4-aspartylphosphate" evidence="1">
    <location>
        <position position="467"/>
    </location>
</feature>
<dbReference type="RefSeq" id="WP_259868464.1">
    <property type="nucleotide sequence ID" value="NZ_JAMQJZ010000004.1"/>
</dbReference>
<keyword evidence="1" id="KW-0597">Phosphoprotein</keyword>
<dbReference type="PROSITE" id="PS50110">
    <property type="entry name" value="RESPONSE_REGULATORY"/>
    <property type="match status" value="2"/>
</dbReference>
<feature type="domain" description="GGDEF" evidence="3">
    <location>
        <begin position="262"/>
        <end position="395"/>
    </location>
</feature>
<dbReference type="InterPro" id="IPR036641">
    <property type="entry name" value="HPT_dom_sf"/>
</dbReference>
<dbReference type="CDD" id="cd17574">
    <property type="entry name" value="REC_OmpR"/>
    <property type="match status" value="1"/>
</dbReference>
<dbReference type="SUPFAM" id="SSF55073">
    <property type="entry name" value="Nucleotide cyclase"/>
    <property type="match status" value="1"/>
</dbReference>
<dbReference type="AlphaFoldDB" id="A0A9X3WHX9"/>
<gene>
    <name evidence="4" type="ORF">NC661_06885</name>
</gene>
<dbReference type="InterPro" id="IPR001789">
    <property type="entry name" value="Sig_transdc_resp-reg_receiver"/>
</dbReference>
<protein>
    <submittedName>
        <fullName evidence="4">Response regulator</fullName>
    </submittedName>
</protein>
<feature type="modified residue" description="4-aspartylphosphate" evidence="1">
    <location>
        <position position="155"/>
    </location>
</feature>
<dbReference type="PANTHER" id="PTHR45138:SF9">
    <property type="entry name" value="DIGUANYLATE CYCLASE DGCM-RELATED"/>
    <property type="match status" value="1"/>
</dbReference>
<dbReference type="EMBL" id="JAMQJZ010000004">
    <property type="protein sequence ID" value="MDC3420092.1"/>
    <property type="molecule type" value="Genomic_DNA"/>
</dbReference>
<evidence type="ECO:0000313" key="4">
    <source>
        <dbReference type="EMBL" id="MDC3420092.1"/>
    </source>
</evidence>
<reference evidence="4" key="1">
    <citation type="submission" date="2022-06" db="EMBL/GenBank/DDBJ databases">
        <title>Aquibacillus sp. a new bacterium isolated from soil saline samples.</title>
        <authorList>
            <person name="Galisteo C."/>
            <person name="De La Haba R."/>
            <person name="Sanchez-Porro C."/>
            <person name="Ventosa A."/>
        </authorList>
    </citation>
    <scope>NUCLEOTIDE SEQUENCE</scope>
    <source>
        <strain evidence="4">JCM 12387</strain>
    </source>
</reference>
<dbReference type="PANTHER" id="PTHR45138">
    <property type="entry name" value="REGULATORY COMPONENTS OF SENSORY TRANSDUCTION SYSTEM"/>
    <property type="match status" value="1"/>
</dbReference>
<evidence type="ECO:0000256" key="1">
    <source>
        <dbReference type="PROSITE-ProRule" id="PRU00169"/>
    </source>
</evidence>
<proteinExistence type="predicted"/>